<sequence length="60" mass="6499">MADPRAATRPVQAVAARWGYTRPADFTRAFRTAFGATPTEYRRTCLPEIGASRRAAGAEG</sequence>
<dbReference type="InterPro" id="IPR009057">
    <property type="entry name" value="Homeodomain-like_sf"/>
</dbReference>
<evidence type="ECO:0000256" key="1">
    <source>
        <dbReference type="ARBA" id="ARBA00023015"/>
    </source>
</evidence>
<evidence type="ECO:0000313" key="6">
    <source>
        <dbReference type="Proteomes" id="UP000253318"/>
    </source>
</evidence>
<dbReference type="Gene3D" id="1.10.10.60">
    <property type="entry name" value="Homeodomain-like"/>
    <property type="match status" value="1"/>
</dbReference>
<dbReference type="RefSeq" id="WP_114397259.1">
    <property type="nucleotide sequence ID" value="NZ_QEIM01000031.1"/>
</dbReference>
<dbReference type="Pfam" id="PF12833">
    <property type="entry name" value="HTH_18"/>
    <property type="match status" value="1"/>
</dbReference>
<dbReference type="Proteomes" id="UP000253318">
    <property type="component" value="Unassembled WGS sequence"/>
</dbReference>
<accession>A0A368T4P8</accession>
<protein>
    <recommendedName>
        <fullName evidence="4">HTH araC/xylS-type domain-containing protein</fullName>
    </recommendedName>
</protein>
<comment type="caution">
    <text evidence="5">The sequence shown here is derived from an EMBL/GenBank/DDBJ whole genome shotgun (WGS) entry which is preliminary data.</text>
</comment>
<evidence type="ECO:0000256" key="3">
    <source>
        <dbReference type="ARBA" id="ARBA00023163"/>
    </source>
</evidence>
<gene>
    <name evidence="5" type="ORF">DEF24_13870</name>
</gene>
<dbReference type="InterPro" id="IPR020449">
    <property type="entry name" value="Tscrpt_reg_AraC-type_HTH"/>
</dbReference>
<dbReference type="EMBL" id="QEIN01000098">
    <property type="protein sequence ID" value="RCV58319.1"/>
    <property type="molecule type" value="Genomic_DNA"/>
</dbReference>
<dbReference type="GO" id="GO:0003700">
    <property type="term" value="F:DNA-binding transcription factor activity"/>
    <property type="evidence" value="ECO:0007669"/>
    <property type="project" value="InterPro"/>
</dbReference>
<keyword evidence="1" id="KW-0805">Transcription regulation</keyword>
<evidence type="ECO:0000259" key="4">
    <source>
        <dbReference type="PROSITE" id="PS01124"/>
    </source>
</evidence>
<dbReference type="PROSITE" id="PS01124">
    <property type="entry name" value="HTH_ARAC_FAMILY_2"/>
    <property type="match status" value="1"/>
</dbReference>
<dbReference type="InterPro" id="IPR018060">
    <property type="entry name" value="HTH_AraC"/>
</dbReference>
<feature type="domain" description="HTH araC/xylS-type" evidence="4">
    <location>
        <begin position="1"/>
        <end position="44"/>
    </location>
</feature>
<dbReference type="AlphaFoldDB" id="A0A368T4P8"/>
<keyword evidence="2" id="KW-0238">DNA-binding</keyword>
<dbReference type="PRINTS" id="PR00032">
    <property type="entry name" value="HTHARAC"/>
</dbReference>
<organism evidence="5 6">
    <name type="scientific">Marinitenerispora sediminis</name>
    <dbReference type="NCBI Taxonomy" id="1931232"/>
    <lineage>
        <taxon>Bacteria</taxon>
        <taxon>Bacillati</taxon>
        <taxon>Actinomycetota</taxon>
        <taxon>Actinomycetes</taxon>
        <taxon>Streptosporangiales</taxon>
        <taxon>Nocardiopsidaceae</taxon>
        <taxon>Marinitenerispora</taxon>
    </lineage>
</organism>
<evidence type="ECO:0000256" key="2">
    <source>
        <dbReference type="ARBA" id="ARBA00023125"/>
    </source>
</evidence>
<keyword evidence="3" id="KW-0804">Transcription</keyword>
<keyword evidence="6" id="KW-1185">Reference proteome</keyword>
<name>A0A368T4P8_9ACTN</name>
<dbReference type="GO" id="GO:0043565">
    <property type="term" value="F:sequence-specific DNA binding"/>
    <property type="evidence" value="ECO:0007669"/>
    <property type="project" value="InterPro"/>
</dbReference>
<dbReference type="SUPFAM" id="SSF46689">
    <property type="entry name" value="Homeodomain-like"/>
    <property type="match status" value="1"/>
</dbReference>
<proteinExistence type="predicted"/>
<reference evidence="5 6" key="1">
    <citation type="submission" date="2018-04" db="EMBL/GenBank/DDBJ databases">
        <title>Novel actinobacteria from marine sediment.</title>
        <authorList>
            <person name="Ng Z.Y."/>
            <person name="Tan G.Y.A."/>
        </authorList>
    </citation>
    <scope>NUCLEOTIDE SEQUENCE [LARGE SCALE GENOMIC DNA]</scope>
    <source>
        <strain evidence="5 6">TPS81</strain>
    </source>
</reference>
<evidence type="ECO:0000313" key="5">
    <source>
        <dbReference type="EMBL" id="RCV58319.1"/>
    </source>
</evidence>
<dbReference type="OrthoDB" id="9799345at2"/>